<feature type="region of interest" description="Disordered" evidence="1">
    <location>
        <begin position="66"/>
        <end position="88"/>
    </location>
</feature>
<feature type="region of interest" description="Disordered" evidence="1">
    <location>
        <begin position="111"/>
        <end position="152"/>
    </location>
</feature>
<dbReference type="EMBL" id="PYDT01000001">
    <property type="protein sequence ID" value="THU73474.1"/>
    <property type="molecule type" value="Genomic_DNA"/>
</dbReference>
<evidence type="ECO:0000313" key="3">
    <source>
        <dbReference type="Proteomes" id="UP000317650"/>
    </source>
</evidence>
<evidence type="ECO:0000313" key="2">
    <source>
        <dbReference type="EMBL" id="THU73474.1"/>
    </source>
</evidence>
<feature type="region of interest" description="Disordered" evidence="1">
    <location>
        <begin position="1"/>
        <end position="20"/>
    </location>
</feature>
<keyword evidence="3" id="KW-1185">Reference proteome</keyword>
<gene>
    <name evidence="2" type="ORF">C4D60_Mb04t23220</name>
</gene>
<protein>
    <submittedName>
        <fullName evidence="2">Uncharacterized protein</fullName>
    </submittedName>
</protein>
<dbReference type="Proteomes" id="UP000317650">
    <property type="component" value="Chromosome 4"/>
</dbReference>
<comment type="caution">
    <text evidence="2">The sequence shown here is derived from an EMBL/GenBank/DDBJ whole genome shotgun (WGS) entry which is preliminary data.</text>
</comment>
<accession>A0A4S8KE38</accession>
<sequence length="185" mass="19706">MTRSPALLSASKGDDGHASVHTNESERFVFVPSNDLELLRSLKGNAGTNSKRVLSPFWASFQVDPSLKPHDPAKPGGVGGDGSSAAPRESVTFAKAKQLIRLVNVEAPEQRPLPLSASLMTPPSSSCSDTSGKDDGGSFVREDNNGRANRGPEEVISIFATISEHLMERRKAISSQQDLFSSSLS</sequence>
<feature type="compositionally biased region" description="Basic and acidic residues" evidence="1">
    <location>
        <begin position="131"/>
        <end position="152"/>
    </location>
</feature>
<evidence type="ECO:0000256" key="1">
    <source>
        <dbReference type="SAM" id="MobiDB-lite"/>
    </source>
</evidence>
<organism evidence="2 3">
    <name type="scientific">Musa balbisiana</name>
    <name type="common">Banana</name>
    <dbReference type="NCBI Taxonomy" id="52838"/>
    <lineage>
        <taxon>Eukaryota</taxon>
        <taxon>Viridiplantae</taxon>
        <taxon>Streptophyta</taxon>
        <taxon>Embryophyta</taxon>
        <taxon>Tracheophyta</taxon>
        <taxon>Spermatophyta</taxon>
        <taxon>Magnoliopsida</taxon>
        <taxon>Liliopsida</taxon>
        <taxon>Zingiberales</taxon>
        <taxon>Musaceae</taxon>
        <taxon>Musa</taxon>
    </lineage>
</organism>
<reference evidence="2 3" key="1">
    <citation type="journal article" date="2019" name="Nat. Plants">
        <title>Genome sequencing of Musa balbisiana reveals subgenome evolution and function divergence in polyploid bananas.</title>
        <authorList>
            <person name="Yao X."/>
        </authorList>
    </citation>
    <scope>NUCLEOTIDE SEQUENCE [LARGE SCALE GENOMIC DNA]</scope>
    <source>
        <strain evidence="3">cv. DH-PKW</strain>
        <tissue evidence="2">Leaves</tissue>
    </source>
</reference>
<name>A0A4S8KE38_MUSBA</name>
<proteinExistence type="predicted"/>
<feature type="compositionally biased region" description="Polar residues" evidence="1">
    <location>
        <begin position="118"/>
        <end position="130"/>
    </location>
</feature>
<dbReference type="AlphaFoldDB" id="A0A4S8KE38"/>